<evidence type="ECO:0000313" key="2">
    <source>
        <dbReference type="EMBL" id="PSF07529.1"/>
    </source>
</evidence>
<dbReference type="InterPro" id="IPR011990">
    <property type="entry name" value="TPR-like_helical_dom_sf"/>
</dbReference>
<accession>A0A2T1KBL5</accession>
<evidence type="ECO:0000256" key="1">
    <source>
        <dbReference type="SAM" id="SignalP"/>
    </source>
</evidence>
<sequence>MTKYSPVWCVVFWLMIAPVTAQSQSDDGRADELFLEGYMLYQQYAGGRSLPKFKKAAELGHIEAAYYAGNVIRRNHTFMTSESEHYYRQAADGGDVYAMLRLAQKDSVCGTLRNCDYDREAWLERALELSLPRAEAGDTEAMMALSSAYAIKGDSASDLKWVERAAENGHAFAQYWMAVMLSEQERGFYWTEAGRQRDVLKWLKASAVSGYPKAMYKLAVTLRAQGRLEEARYWVEVMGKTDYYDAVLESGVQLMMGPDVGDIFSPTISYQFEKPRPVEGAALLLALHRQTGKDAPLEMIEAYQEHLTPEIMAEVETRSKELLVDTPVIYYLPKFGI</sequence>
<name>A0A2T1KBL5_9GAMM</name>
<evidence type="ECO:0008006" key="4">
    <source>
        <dbReference type="Google" id="ProtNLM"/>
    </source>
</evidence>
<dbReference type="PANTHER" id="PTHR45088:SF1">
    <property type="entry name" value="OS04G0476000 PROTEIN"/>
    <property type="match status" value="1"/>
</dbReference>
<keyword evidence="3" id="KW-1185">Reference proteome</keyword>
<evidence type="ECO:0000313" key="3">
    <source>
        <dbReference type="Proteomes" id="UP000238385"/>
    </source>
</evidence>
<dbReference type="Proteomes" id="UP000238385">
    <property type="component" value="Unassembled WGS sequence"/>
</dbReference>
<comment type="caution">
    <text evidence="2">The sequence shown here is derived from an EMBL/GenBank/DDBJ whole genome shotgun (WGS) entry which is preliminary data.</text>
</comment>
<dbReference type="InterPro" id="IPR053301">
    <property type="entry name" value="F-box_motif"/>
</dbReference>
<dbReference type="OrthoDB" id="6171716at2"/>
<keyword evidence="1" id="KW-0732">Signal</keyword>
<dbReference type="Gene3D" id="1.25.40.10">
    <property type="entry name" value="Tetratricopeptide repeat domain"/>
    <property type="match status" value="1"/>
</dbReference>
<protein>
    <recommendedName>
        <fullName evidence="4">Sel1 repeat family protein</fullName>
    </recommendedName>
</protein>
<dbReference type="RefSeq" id="WP_106672827.1">
    <property type="nucleotide sequence ID" value="NZ_BMFE01000004.1"/>
</dbReference>
<proteinExistence type="predicted"/>
<feature type="signal peptide" evidence="1">
    <location>
        <begin position="1"/>
        <end position="21"/>
    </location>
</feature>
<dbReference type="PANTHER" id="PTHR45088">
    <property type="entry name" value="OSJNBA0022H21.17 PROTEIN"/>
    <property type="match status" value="1"/>
</dbReference>
<organism evidence="2 3">
    <name type="scientific">Marinobacter halophilus</name>
    <dbReference type="NCBI Taxonomy" id="1323740"/>
    <lineage>
        <taxon>Bacteria</taxon>
        <taxon>Pseudomonadati</taxon>
        <taxon>Pseudomonadota</taxon>
        <taxon>Gammaproteobacteria</taxon>
        <taxon>Pseudomonadales</taxon>
        <taxon>Marinobacteraceae</taxon>
        <taxon>Marinobacter</taxon>
    </lineage>
</organism>
<dbReference type="AlphaFoldDB" id="A0A2T1KBL5"/>
<feature type="chain" id="PRO_5015425918" description="Sel1 repeat family protein" evidence="1">
    <location>
        <begin position="22"/>
        <end position="337"/>
    </location>
</feature>
<gene>
    <name evidence="2" type="ORF">C7H08_13885</name>
</gene>
<dbReference type="SUPFAM" id="SSF81901">
    <property type="entry name" value="HCP-like"/>
    <property type="match status" value="1"/>
</dbReference>
<dbReference type="EMBL" id="PXNN01000016">
    <property type="protein sequence ID" value="PSF07529.1"/>
    <property type="molecule type" value="Genomic_DNA"/>
</dbReference>
<reference evidence="2 3" key="1">
    <citation type="submission" date="2018-03" db="EMBL/GenBank/DDBJ databases">
        <title>Marinobacter brunus sp. nov., a marine bacterium of Gamma-proteobacteria isolated from the surface seawater of the South China Sea.</title>
        <authorList>
            <person name="Cheng H."/>
            <person name="Wu Y.-H."/>
            <person name="Xamxidin M."/>
            <person name="Xu X.-W."/>
        </authorList>
    </citation>
    <scope>NUCLEOTIDE SEQUENCE [LARGE SCALE GENOMIC DNA]</scope>
    <source>
        <strain evidence="2 3">JCM 30472</strain>
    </source>
</reference>